<dbReference type="SUPFAM" id="SSF54909">
    <property type="entry name" value="Dimeric alpha+beta barrel"/>
    <property type="match status" value="1"/>
</dbReference>
<reference evidence="2 3" key="1">
    <citation type="submission" date="2017-03" db="EMBL/GenBank/DDBJ databases">
        <authorList>
            <person name="Afonso C.L."/>
            <person name="Miller P.J."/>
            <person name="Scott M.A."/>
            <person name="Spackman E."/>
            <person name="Goraichik I."/>
            <person name="Dimitrov K.M."/>
            <person name="Suarez D.L."/>
            <person name="Swayne D.E."/>
        </authorList>
    </citation>
    <scope>NUCLEOTIDE SEQUENCE [LARGE SCALE GENOMIC DNA]</scope>
    <source>
        <strain evidence="2 3">CECT 7023</strain>
    </source>
</reference>
<sequence length="101" mass="10629">MIVHVVLLRLARGWDAAELADVMDGLGVLSLPGLLGFRHGPNLDAERKSPQFPYGFVVDFADRAALDRYAADPGHQALGARLVALCEGGGDGIFVADLDAG</sequence>
<dbReference type="AlphaFoldDB" id="A0A1Y5SPE4"/>
<protein>
    <submittedName>
        <fullName evidence="2">Stress responsive A/B Barrel Domain protein</fullName>
    </submittedName>
</protein>
<name>A0A1Y5SPE4_9RHOB</name>
<keyword evidence="3" id="KW-1185">Reference proteome</keyword>
<evidence type="ECO:0000259" key="1">
    <source>
        <dbReference type="PROSITE" id="PS51502"/>
    </source>
</evidence>
<accession>A0A1Y5SPE4</accession>
<dbReference type="RefSeq" id="WP_085878714.1">
    <property type="nucleotide sequence ID" value="NZ_FWFZ01000007.1"/>
</dbReference>
<dbReference type="InterPro" id="IPR013097">
    <property type="entry name" value="Dabb"/>
</dbReference>
<proteinExistence type="predicted"/>
<evidence type="ECO:0000313" key="3">
    <source>
        <dbReference type="Proteomes" id="UP000193900"/>
    </source>
</evidence>
<dbReference type="Proteomes" id="UP000193900">
    <property type="component" value="Unassembled WGS sequence"/>
</dbReference>
<dbReference type="EMBL" id="FWFZ01000007">
    <property type="protein sequence ID" value="SLN44970.1"/>
    <property type="molecule type" value="Genomic_DNA"/>
</dbReference>
<dbReference type="PROSITE" id="PS51502">
    <property type="entry name" value="S_R_A_B_BARREL"/>
    <property type="match status" value="1"/>
</dbReference>
<dbReference type="InterPro" id="IPR011008">
    <property type="entry name" value="Dimeric_a/b-barrel"/>
</dbReference>
<evidence type="ECO:0000313" key="2">
    <source>
        <dbReference type="EMBL" id="SLN44970.1"/>
    </source>
</evidence>
<dbReference type="Pfam" id="PF07876">
    <property type="entry name" value="Dabb"/>
    <property type="match status" value="1"/>
</dbReference>
<organism evidence="2 3">
    <name type="scientific">Roseisalinus antarcticus</name>
    <dbReference type="NCBI Taxonomy" id="254357"/>
    <lineage>
        <taxon>Bacteria</taxon>
        <taxon>Pseudomonadati</taxon>
        <taxon>Pseudomonadota</taxon>
        <taxon>Alphaproteobacteria</taxon>
        <taxon>Rhodobacterales</taxon>
        <taxon>Roseobacteraceae</taxon>
        <taxon>Roseisalinus</taxon>
    </lineage>
</organism>
<feature type="domain" description="Stress-response A/B barrel" evidence="1">
    <location>
        <begin position="2"/>
        <end position="98"/>
    </location>
</feature>
<gene>
    <name evidence="2" type="ORF">ROA7023_01857</name>
</gene>
<dbReference type="SMART" id="SM00886">
    <property type="entry name" value="Dabb"/>
    <property type="match status" value="1"/>
</dbReference>
<dbReference type="Gene3D" id="3.30.70.100">
    <property type="match status" value="1"/>
</dbReference>